<reference evidence="5 6" key="1">
    <citation type="submission" date="2015-11" db="EMBL/GenBank/DDBJ databases">
        <title>Draft WGS of Vibrio toranzoniae.</title>
        <authorList>
            <person name="Lasa A."/>
            <person name="Romalde J.L."/>
        </authorList>
    </citation>
    <scope>NUCLEOTIDE SEQUENCE [LARGE SCALE GENOMIC DNA]</scope>
    <source>
        <strain evidence="5 6">Vb 10.8</strain>
    </source>
</reference>
<evidence type="ECO:0000313" key="6">
    <source>
        <dbReference type="Proteomes" id="UP000057389"/>
    </source>
</evidence>
<dbReference type="Proteomes" id="UP000057389">
    <property type="component" value="Unassembled WGS sequence"/>
</dbReference>
<dbReference type="GO" id="GO:0005524">
    <property type="term" value="F:ATP binding"/>
    <property type="evidence" value="ECO:0007669"/>
    <property type="project" value="UniProtKB-KW"/>
</dbReference>
<dbReference type="PANTHER" id="PTHR42939:SF1">
    <property type="entry name" value="ABC TRANSPORTER ATP-BINDING PROTEIN ALBC-RELATED"/>
    <property type="match status" value="1"/>
</dbReference>
<dbReference type="OrthoDB" id="9804819at2"/>
<dbReference type="GO" id="GO:0016887">
    <property type="term" value="F:ATP hydrolysis activity"/>
    <property type="evidence" value="ECO:0007669"/>
    <property type="project" value="InterPro"/>
</dbReference>
<dbReference type="EMBL" id="LMXU01000033">
    <property type="protein sequence ID" value="KWT99239.1"/>
    <property type="molecule type" value="Genomic_DNA"/>
</dbReference>
<accession>A0A120DFF5</accession>
<dbReference type="Pfam" id="PF00005">
    <property type="entry name" value="ABC_tran"/>
    <property type="match status" value="1"/>
</dbReference>
<evidence type="ECO:0000259" key="4">
    <source>
        <dbReference type="PROSITE" id="PS50893"/>
    </source>
</evidence>
<sequence length="301" mass="33866">MSRSLPSENEYPTNTSSTKRLLSVKNVTKTYSNQVGVEDISFELKPGQVLGLLGHNGAGKSTLIKSLLGGHNYQGEIEVNGYHPIHQHAELMQHLSYISDVNVLPEWMTVKQLLRYTEGVHPSFKKHKAEQTLSSTSIKLSSKIKQLSKGMKVQLHLAIIIATDTQVLILDEPTLGLDLLYRDTFYRHLLEWFHDGERAMIIASHEVSEIEHLLTDVLILKQGHCVLQKSLEDIENDYFIIDVENSHSNEIQKLNPLTSQPGLGTTKWLLEGQYKELVESLGNIYNVGLADLFLATQTEKA</sequence>
<gene>
    <name evidence="5" type="ORF">APQ14_16535</name>
</gene>
<dbReference type="InterPro" id="IPR051782">
    <property type="entry name" value="ABC_Transporter_VariousFunc"/>
</dbReference>
<dbReference type="AlphaFoldDB" id="A0A120DFF5"/>
<dbReference type="Gene3D" id="3.40.50.300">
    <property type="entry name" value="P-loop containing nucleotide triphosphate hydrolases"/>
    <property type="match status" value="1"/>
</dbReference>
<name>A0A120DFF5_9VIBR</name>
<dbReference type="InterPro" id="IPR027417">
    <property type="entry name" value="P-loop_NTPase"/>
</dbReference>
<proteinExistence type="predicted"/>
<dbReference type="PANTHER" id="PTHR42939">
    <property type="entry name" value="ABC TRANSPORTER ATP-BINDING PROTEIN ALBC-RELATED"/>
    <property type="match status" value="1"/>
</dbReference>
<keyword evidence="2" id="KW-0547">Nucleotide-binding</keyword>
<dbReference type="CDD" id="cd03230">
    <property type="entry name" value="ABC_DR_subfamily_A"/>
    <property type="match status" value="1"/>
</dbReference>
<feature type="domain" description="ABC transporter" evidence="4">
    <location>
        <begin position="22"/>
        <end position="247"/>
    </location>
</feature>
<dbReference type="GeneID" id="300180408"/>
<comment type="caution">
    <text evidence="5">The sequence shown here is derived from an EMBL/GenBank/DDBJ whole genome shotgun (WGS) entry which is preliminary data.</text>
</comment>
<protein>
    <submittedName>
        <fullName evidence="5">ABC transporter ATP-binding protein</fullName>
    </submittedName>
</protein>
<dbReference type="InterPro" id="IPR003439">
    <property type="entry name" value="ABC_transporter-like_ATP-bd"/>
</dbReference>
<dbReference type="RefSeq" id="WP_060469455.1">
    <property type="nucleotide sequence ID" value="NZ_AP025515.1"/>
</dbReference>
<keyword evidence="3 5" id="KW-0067">ATP-binding</keyword>
<dbReference type="SUPFAM" id="SSF52540">
    <property type="entry name" value="P-loop containing nucleoside triphosphate hydrolases"/>
    <property type="match status" value="1"/>
</dbReference>
<evidence type="ECO:0000256" key="3">
    <source>
        <dbReference type="ARBA" id="ARBA00022840"/>
    </source>
</evidence>
<keyword evidence="1" id="KW-0813">Transport</keyword>
<keyword evidence="6" id="KW-1185">Reference proteome</keyword>
<dbReference type="InterPro" id="IPR003593">
    <property type="entry name" value="AAA+_ATPase"/>
</dbReference>
<organism evidence="5 6">
    <name type="scientific">Vibrio toranzoniae</name>
    <dbReference type="NCBI Taxonomy" id="1194427"/>
    <lineage>
        <taxon>Bacteria</taxon>
        <taxon>Pseudomonadati</taxon>
        <taxon>Pseudomonadota</taxon>
        <taxon>Gammaproteobacteria</taxon>
        <taxon>Vibrionales</taxon>
        <taxon>Vibrionaceae</taxon>
        <taxon>Vibrio</taxon>
    </lineage>
</organism>
<evidence type="ECO:0000313" key="5">
    <source>
        <dbReference type="EMBL" id="KWT99239.1"/>
    </source>
</evidence>
<dbReference type="PROSITE" id="PS50893">
    <property type="entry name" value="ABC_TRANSPORTER_2"/>
    <property type="match status" value="1"/>
</dbReference>
<evidence type="ECO:0000256" key="1">
    <source>
        <dbReference type="ARBA" id="ARBA00022448"/>
    </source>
</evidence>
<dbReference type="SMART" id="SM00382">
    <property type="entry name" value="AAA"/>
    <property type="match status" value="1"/>
</dbReference>
<evidence type="ECO:0000256" key="2">
    <source>
        <dbReference type="ARBA" id="ARBA00022741"/>
    </source>
</evidence>